<sequence length="324" mass="36273">MPQLGRTRRVWVYLPADYTAARAKRYPVLYMHDGQNVFDACTSFSGEWGVDETLQQLQQAGQDAAGCIVVAVDNGGPERLNELSPWKNPEYGGGQGNEYVDFMVRTLKPYVDATYRTLSGREFTGIAGSSMGGLISTYAALKYPQVYSKVGVFSPAFWFAKDSLFRYVQQHRPQPGTQFYFVSGTTESETMVPFMKAMHDTLARSGAGVEYTTPADGKHAEWFWKREFPAAYRWLYRQDSTAYKNQPPLAYSAHLNPEQNRLAVHLPAGFKRGTVTVLNHKQQTVLRKKVRTGSAVNVGSLPAGTYEVLVRAGEEQGRQLLVKQ</sequence>
<organism evidence="1 2">
    <name type="scientific">Hymenobacter glacieicola</name>
    <dbReference type="NCBI Taxonomy" id="1562124"/>
    <lineage>
        <taxon>Bacteria</taxon>
        <taxon>Pseudomonadati</taxon>
        <taxon>Bacteroidota</taxon>
        <taxon>Cytophagia</taxon>
        <taxon>Cytophagales</taxon>
        <taxon>Hymenobacteraceae</taxon>
        <taxon>Hymenobacter</taxon>
    </lineage>
</organism>
<dbReference type="RefSeq" id="WP_188557406.1">
    <property type="nucleotide sequence ID" value="NZ_BMGS01000004.1"/>
</dbReference>
<dbReference type="Gene3D" id="3.40.50.1820">
    <property type="entry name" value="alpha/beta hydrolase"/>
    <property type="match status" value="1"/>
</dbReference>
<dbReference type="SUPFAM" id="SSF53474">
    <property type="entry name" value="alpha/beta-Hydrolases"/>
    <property type="match status" value="1"/>
</dbReference>
<dbReference type="Pfam" id="PF00756">
    <property type="entry name" value="Esterase"/>
    <property type="match status" value="1"/>
</dbReference>
<name>A0ABQ1WSB0_9BACT</name>
<dbReference type="InterPro" id="IPR029058">
    <property type="entry name" value="AB_hydrolase_fold"/>
</dbReference>
<dbReference type="Proteomes" id="UP000601361">
    <property type="component" value="Unassembled WGS sequence"/>
</dbReference>
<proteinExistence type="predicted"/>
<dbReference type="EMBL" id="BMGS01000004">
    <property type="protein sequence ID" value="GGG41404.1"/>
    <property type="molecule type" value="Genomic_DNA"/>
</dbReference>
<keyword evidence="2" id="KW-1185">Reference proteome</keyword>
<evidence type="ECO:0000313" key="1">
    <source>
        <dbReference type="EMBL" id="GGG41404.1"/>
    </source>
</evidence>
<evidence type="ECO:0000313" key="2">
    <source>
        <dbReference type="Proteomes" id="UP000601361"/>
    </source>
</evidence>
<protein>
    <recommendedName>
        <fullName evidence="3">Esterase</fullName>
    </recommendedName>
</protein>
<dbReference type="PANTHER" id="PTHR48098">
    <property type="entry name" value="ENTEROCHELIN ESTERASE-RELATED"/>
    <property type="match status" value="1"/>
</dbReference>
<gene>
    <name evidence="1" type="ORF">GCM10011378_17100</name>
</gene>
<comment type="caution">
    <text evidence="1">The sequence shown here is derived from an EMBL/GenBank/DDBJ whole genome shotgun (WGS) entry which is preliminary data.</text>
</comment>
<dbReference type="InterPro" id="IPR050583">
    <property type="entry name" value="Mycobacterial_A85_antigen"/>
</dbReference>
<accession>A0ABQ1WSB0</accession>
<evidence type="ECO:0008006" key="3">
    <source>
        <dbReference type="Google" id="ProtNLM"/>
    </source>
</evidence>
<dbReference type="PANTHER" id="PTHR48098:SF6">
    <property type="entry name" value="FERRI-BACILLIBACTIN ESTERASE BESA"/>
    <property type="match status" value="1"/>
</dbReference>
<dbReference type="InterPro" id="IPR000801">
    <property type="entry name" value="Esterase-like"/>
</dbReference>
<reference evidence="2" key="1">
    <citation type="journal article" date="2019" name="Int. J. Syst. Evol. Microbiol.">
        <title>The Global Catalogue of Microorganisms (GCM) 10K type strain sequencing project: providing services to taxonomists for standard genome sequencing and annotation.</title>
        <authorList>
            <consortium name="The Broad Institute Genomics Platform"/>
            <consortium name="The Broad Institute Genome Sequencing Center for Infectious Disease"/>
            <person name="Wu L."/>
            <person name="Ma J."/>
        </authorList>
    </citation>
    <scope>NUCLEOTIDE SEQUENCE [LARGE SCALE GENOMIC DNA]</scope>
    <source>
        <strain evidence="2">CGMCC 1.12990</strain>
    </source>
</reference>